<evidence type="ECO:0000313" key="2">
    <source>
        <dbReference type="Proteomes" id="UP000694867"/>
    </source>
</evidence>
<dbReference type="KEGG" id="goe:108864349"/>
<evidence type="ECO:0000256" key="1">
    <source>
        <dbReference type="SAM" id="SignalP"/>
    </source>
</evidence>
<organism evidence="2 3">
    <name type="scientific">Galendromus occidentalis</name>
    <name type="common">western predatory mite</name>
    <dbReference type="NCBI Taxonomy" id="34638"/>
    <lineage>
        <taxon>Eukaryota</taxon>
        <taxon>Metazoa</taxon>
        <taxon>Ecdysozoa</taxon>
        <taxon>Arthropoda</taxon>
        <taxon>Chelicerata</taxon>
        <taxon>Arachnida</taxon>
        <taxon>Acari</taxon>
        <taxon>Parasitiformes</taxon>
        <taxon>Mesostigmata</taxon>
        <taxon>Gamasina</taxon>
        <taxon>Phytoseioidea</taxon>
        <taxon>Phytoseiidae</taxon>
        <taxon>Typhlodrominae</taxon>
        <taxon>Galendromus</taxon>
    </lineage>
</organism>
<name>A0AAJ7L487_9ACAR</name>
<reference evidence="3" key="1">
    <citation type="submission" date="2025-08" db="UniProtKB">
        <authorList>
            <consortium name="RefSeq"/>
        </authorList>
    </citation>
    <scope>IDENTIFICATION</scope>
</reference>
<dbReference type="Proteomes" id="UP000694867">
    <property type="component" value="Unplaced"/>
</dbReference>
<evidence type="ECO:0000313" key="3">
    <source>
        <dbReference type="RefSeq" id="XP_018495312.2"/>
    </source>
</evidence>
<dbReference type="AlphaFoldDB" id="A0AAJ7L487"/>
<dbReference type="GeneID" id="108864349"/>
<keyword evidence="2" id="KW-1185">Reference proteome</keyword>
<feature type="signal peptide" evidence="1">
    <location>
        <begin position="1"/>
        <end position="25"/>
    </location>
</feature>
<sequence>MESALVLALLRVLFAELSCIFVTLGQNGVSYFIKHLICMLYLTYRNRTTPLRFPEPELVTERHTPESLGLIYPEREWLQERPKSAEHLKSKEDFHIFHGTHIESESTLIFRLSRLQEGLCQAFMVLRLDGTDTLSLQNEIKLDLSDSHAYQGCGLTLECLAPMRRWRVNFNGLMNDQNGRERHVKFSGIWVAGSHTFEYPQQISIKSMADSLSHLHPLSMAAQIRSIYKDEFFYSQMGRFDLEVSVDKSEPQEVHLWGSRLHFAGILEPRTEVHKFGHFRDGHRLHLIIRKVEDQTLYFGSAYEPRTKTLAITSADMIPEAFVATTEKEVFAMSVGEQTLARQALKTRHPKVNDKFVAYQESATMRGRKGVILTMEVERYA</sequence>
<protein>
    <submittedName>
        <fullName evidence="3">Uncharacterized protein LOC108864349</fullName>
    </submittedName>
</protein>
<dbReference type="RefSeq" id="XP_018495312.2">
    <property type="nucleotide sequence ID" value="XM_018639796.2"/>
</dbReference>
<dbReference type="PANTHER" id="PTHR34717">
    <property type="entry name" value="EG:BACR7A4.20 PROTEIN"/>
    <property type="match status" value="1"/>
</dbReference>
<accession>A0AAJ7L487</accession>
<dbReference type="PANTHER" id="PTHR34717:SF1">
    <property type="entry name" value="EG:BACR7A4.20 PROTEIN"/>
    <property type="match status" value="1"/>
</dbReference>
<proteinExistence type="predicted"/>
<gene>
    <name evidence="3" type="primary">LOC108864349</name>
</gene>
<keyword evidence="1" id="KW-0732">Signal</keyword>
<feature type="chain" id="PRO_5042502316" evidence="1">
    <location>
        <begin position="26"/>
        <end position="381"/>
    </location>
</feature>